<gene>
    <name evidence="9" type="ORF">BCETI_2000149</name>
</gene>
<protein>
    <submittedName>
        <fullName evidence="9">Peptidase M23/M37</fullName>
    </submittedName>
</protein>
<keyword evidence="2" id="KW-0645">Protease</keyword>
<comment type="cofactor">
    <cofactor evidence="1">
        <name>Zn(2+)</name>
        <dbReference type="ChEBI" id="CHEBI:29105"/>
    </cofactor>
</comment>
<evidence type="ECO:0000256" key="7">
    <source>
        <dbReference type="SAM" id="Phobius"/>
    </source>
</evidence>
<dbReference type="Proteomes" id="UP000003678">
    <property type="component" value="Unassembled WGS sequence"/>
</dbReference>
<accession>C0G562</accession>
<dbReference type="AlphaFoldDB" id="C0G562"/>
<evidence type="ECO:0000256" key="2">
    <source>
        <dbReference type="ARBA" id="ARBA00022670"/>
    </source>
</evidence>
<evidence type="ECO:0000256" key="5">
    <source>
        <dbReference type="ARBA" id="ARBA00022833"/>
    </source>
</evidence>
<dbReference type="GO" id="GO:0046872">
    <property type="term" value="F:metal ion binding"/>
    <property type="evidence" value="ECO:0007669"/>
    <property type="project" value="UniProtKB-KW"/>
</dbReference>
<name>C0G562_9HYPH</name>
<dbReference type="EMBL" id="ACJD01000002">
    <property type="protein sequence ID" value="EEH15057.1"/>
    <property type="molecule type" value="Genomic_DNA"/>
</dbReference>
<dbReference type="PANTHER" id="PTHR21666:SF288">
    <property type="entry name" value="CELL DIVISION PROTEIN YTFB"/>
    <property type="match status" value="1"/>
</dbReference>
<sequence length="616" mass="66462">MVNLRWISAGVTYFGRSIPVRSKKSYSYRTIKRLAEKTRMVFGSARVGGEAVFTHNVVTPDGAALAEPLSLNIPKSSSYVHFSLRTHARLCLALVSALAIAGGGLILTTGRLVPHGHAAQPVMVNPANLSHHTAAPKQPRLAPQMNIATNRRISKRIDIAEGAGDGDARLYTYQHVVLDLKGGTGSLDANVSPEPSKPAQTALPLAPDQNGIPINVSLARPATAPGHQVHEIVIAPQSREEMGALLQAAGVSSDDSKRLEEALARTVLVPGDNLELLIDKPAGRNKNADKTAHISLARFRHGDAAHAVYGRADDGVFHANGNERLFARLSRDAMLTAYHPQPLQPSDGSISYRLKQAGAPEAVVREVKKLASDNGISLAKNNNALNLIDLLFRKSEENAPELVYVEFNINGRSKRLYRHEGSGGVDYFNEDGSPMTKYLMHKPLPNGRLNDGFGWRIHPVLHVRKHHNGVDYDAPLGSPIVAAGDGVVDLISWQKGYGKYVRIRHQGGYSTTYAHLSAEAKGLKVGKHVKQGEVIAYVGSTGYSTGPHLYYELKVGDKYVDPLTARLNAGEKLTGSSLSSFREEISHVGKIVNEMKLPILDNGSAGSADKPAHNGQ</sequence>
<dbReference type="GO" id="GO:0006508">
    <property type="term" value="P:proteolysis"/>
    <property type="evidence" value="ECO:0007669"/>
    <property type="project" value="UniProtKB-KW"/>
</dbReference>
<dbReference type="InterPro" id="IPR050570">
    <property type="entry name" value="Cell_wall_metabolism_enzyme"/>
</dbReference>
<dbReference type="Gene3D" id="2.70.70.10">
    <property type="entry name" value="Glucose Permease (Domain IIA)"/>
    <property type="match status" value="1"/>
</dbReference>
<dbReference type="InterPro" id="IPR011055">
    <property type="entry name" value="Dup_hybrid_motif"/>
</dbReference>
<evidence type="ECO:0000256" key="4">
    <source>
        <dbReference type="ARBA" id="ARBA00022801"/>
    </source>
</evidence>
<keyword evidence="7" id="KW-0472">Membrane</keyword>
<reference evidence="9 10" key="1">
    <citation type="submission" date="2009-03" db="EMBL/GenBank/DDBJ databases">
        <authorList>
            <person name="Setubal J.C."/>
            <person name="Boyle S."/>
            <person name="Crasta O.R."/>
            <person name="Gillespie J.J."/>
            <person name="Kenyon R.W."/>
            <person name="Lu J."/>
            <person name="Mane S."/>
            <person name="Nagrani S."/>
            <person name="Shallom J.M."/>
            <person name="Shallom S."/>
            <person name="Shukla M."/>
            <person name="Snyder E.E."/>
            <person name="Sobral B.W."/>
            <person name="Wattam A.R."/>
            <person name="Will R."/>
            <person name="Williams K."/>
            <person name="Yoo H."/>
            <person name="Bruce D.H."/>
            <person name="Detter C."/>
            <person name="Munk C."/>
            <person name="Brettin T.S."/>
            <person name="Ficht T."/>
        </authorList>
    </citation>
    <scope>NUCLEOTIDE SEQUENCE [LARGE SCALE GENOMIC DNA]</scope>
    <source>
        <strain evidence="9 10">Cudo</strain>
    </source>
</reference>
<keyword evidence="3" id="KW-0479">Metal-binding</keyword>
<dbReference type="GO" id="GO:0004222">
    <property type="term" value="F:metalloendopeptidase activity"/>
    <property type="evidence" value="ECO:0007669"/>
    <property type="project" value="TreeGrafter"/>
</dbReference>
<evidence type="ECO:0000256" key="1">
    <source>
        <dbReference type="ARBA" id="ARBA00001947"/>
    </source>
</evidence>
<keyword evidence="6" id="KW-0482">Metalloprotease</keyword>
<proteinExistence type="predicted"/>
<dbReference type="PANTHER" id="PTHR21666">
    <property type="entry name" value="PEPTIDASE-RELATED"/>
    <property type="match status" value="1"/>
</dbReference>
<evidence type="ECO:0000259" key="8">
    <source>
        <dbReference type="Pfam" id="PF01551"/>
    </source>
</evidence>
<keyword evidence="7" id="KW-0812">Transmembrane</keyword>
<keyword evidence="7" id="KW-1133">Transmembrane helix</keyword>
<evidence type="ECO:0000256" key="6">
    <source>
        <dbReference type="ARBA" id="ARBA00023049"/>
    </source>
</evidence>
<evidence type="ECO:0000313" key="9">
    <source>
        <dbReference type="EMBL" id="EEH15057.1"/>
    </source>
</evidence>
<dbReference type="SUPFAM" id="SSF51261">
    <property type="entry name" value="Duplicated hybrid motif"/>
    <property type="match status" value="1"/>
</dbReference>
<feature type="transmembrane region" description="Helical" evidence="7">
    <location>
        <begin position="90"/>
        <end position="113"/>
    </location>
</feature>
<dbReference type="MEROPS" id="M23.009"/>
<evidence type="ECO:0000313" key="10">
    <source>
        <dbReference type="Proteomes" id="UP000003678"/>
    </source>
</evidence>
<keyword evidence="5" id="KW-0862">Zinc</keyword>
<keyword evidence="4" id="KW-0378">Hydrolase</keyword>
<organism evidence="9 10">
    <name type="scientific">Brucella ceti str. Cudo</name>
    <dbReference type="NCBI Taxonomy" id="595497"/>
    <lineage>
        <taxon>Bacteria</taxon>
        <taxon>Pseudomonadati</taxon>
        <taxon>Pseudomonadota</taxon>
        <taxon>Alphaproteobacteria</taxon>
        <taxon>Hyphomicrobiales</taxon>
        <taxon>Brucellaceae</taxon>
        <taxon>Brucella/Ochrobactrum group</taxon>
        <taxon>Brucella</taxon>
    </lineage>
</organism>
<dbReference type="CDD" id="cd12797">
    <property type="entry name" value="M23_peptidase"/>
    <property type="match status" value="1"/>
</dbReference>
<evidence type="ECO:0000256" key="3">
    <source>
        <dbReference type="ARBA" id="ARBA00022723"/>
    </source>
</evidence>
<feature type="domain" description="M23ase beta-sheet core" evidence="8">
    <location>
        <begin position="466"/>
        <end position="562"/>
    </location>
</feature>
<comment type="caution">
    <text evidence="9">The sequence shown here is derived from an EMBL/GenBank/DDBJ whole genome shotgun (WGS) entry which is preliminary data.</text>
</comment>
<dbReference type="Pfam" id="PF01551">
    <property type="entry name" value="Peptidase_M23"/>
    <property type="match status" value="1"/>
</dbReference>
<dbReference type="InterPro" id="IPR016047">
    <property type="entry name" value="M23ase_b-sheet_dom"/>
</dbReference>